<accession>A0ABW1AT55</accession>
<keyword evidence="4" id="KW-0378">Hydrolase</keyword>
<dbReference type="PANTHER" id="PTHR11644:SF2">
    <property type="entry name" value="CYTIDINE DEAMINASE"/>
    <property type="match status" value="1"/>
</dbReference>
<dbReference type="EC" id="3.5.4.5" evidence="4"/>
<evidence type="ECO:0000259" key="3">
    <source>
        <dbReference type="PROSITE" id="PS51747"/>
    </source>
</evidence>
<dbReference type="NCBIfam" id="NF006537">
    <property type="entry name" value="PRK09027.1"/>
    <property type="match status" value="1"/>
</dbReference>
<dbReference type="CDD" id="cd01283">
    <property type="entry name" value="cytidine_deaminase"/>
    <property type="match status" value="1"/>
</dbReference>
<reference evidence="5" key="1">
    <citation type="journal article" date="2019" name="Int. J. Syst. Evol. Microbiol.">
        <title>The Global Catalogue of Microorganisms (GCM) 10K type strain sequencing project: providing services to taxonomists for standard genome sequencing and annotation.</title>
        <authorList>
            <consortium name="The Broad Institute Genomics Platform"/>
            <consortium name="The Broad Institute Genome Sequencing Center for Infectious Disease"/>
            <person name="Wu L."/>
            <person name="Ma J."/>
        </authorList>
    </citation>
    <scope>NUCLEOTIDE SEQUENCE [LARGE SCALE GENOMIC DNA]</scope>
    <source>
        <strain evidence="5">SHR3</strain>
    </source>
</reference>
<dbReference type="Pfam" id="PF00383">
    <property type="entry name" value="dCMP_cyt_deam_1"/>
    <property type="match status" value="1"/>
</dbReference>
<sequence length="315" mass="32625">MTDGLTAFEHALARFPDEAADLLRTLPDRRGAIPAAEAERLGELLGTDRRSLMIALLPVAAAFAHPAISAFAVGAVAAGRTTPDGRAALYLGANFEVGGEFPTLSVHAEQAAAAHAWLAGETGLSALAASSPPCGHCRQFLYELEDAQALEILSASEEAPGYRTTTLARLLPDAFGPHILGIAGGFMANRGSAPRLVFDEARDAVREAALQAASASYAPYTGAFAGCALQTADGGIVVGRTVENAAHNPGLSAAQMAFSAFNAGPLRGDFTAIRRVVLVEHATMSSQAALAERCAHALAPWAAFECCRARLASMD</sequence>
<name>A0ABW1AT55_9RHOO</name>
<evidence type="ECO:0000256" key="1">
    <source>
        <dbReference type="ARBA" id="ARBA00006576"/>
    </source>
</evidence>
<feature type="domain" description="CMP/dCMP-type deaminase" evidence="3">
    <location>
        <begin position="200"/>
        <end position="315"/>
    </location>
</feature>
<gene>
    <name evidence="4" type="primary">cdd</name>
    <name evidence="4" type="ORF">ACFPTN_12700</name>
</gene>
<organism evidence="4 5">
    <name type="scientific">Thauera sinica</name>
    <dbReference type="NCBI Taxonomy" id="2665146"/>
    <lineage>
        <taxon>Bacteria</taxon>
        <taxon>Pseudomonadati</taxon>
        <taxon>Pseudomonadota</taxon>
        <taxon>Betaproteobacteria</taxon>
        <taxon>Rhodocyclales</taxon>
        <taxon>Zoogloeaceae</taxon>
        <taxon>Thauera</taxon>
    </lineage>
</organism>
<dbReference type="RefSeq" id="WP_157748615.1">
    <property type="nucleotide sequence ID" value="NZ_JBHSOG010000049.1"/>
</dbReference>
<dbReference type="SUPFAM" id="SSF53927">
    <property type="entry name" value="Cytidine deaminase-like"/>
    <property type="match status" value="2"/>
</dbReference>
<dbReference type="InterPro" id="IPR050202">
    <property type="entry name" value="Cyt/Deoxycyt_deaminase"/>
</dbReference>
<dbReference type="PROSITE" id="PS51747">
    <property type="entry name" value="CYT_DCMP_DEAMINASES_2"/>
    <property type="match status" value="2"/>
</dbReference>
<evidence type="ECO:0000313" key="5">
    <source>
        <dbReference type="Proteomes" id="UP001595974"/>
    </source>
</evidence>
<dbReference type="EMBL" id="JBHSOG010000049">
    <property type="protein sequence ID" value="MFC5770234.1"/>
    <property type="molecule type" value="Genomic_DNA"/>
</dbReference>
<dbReference type="Gene3D" id="3.40.140.10">
    <property type="entry name" value="Cytidine Deaminase, domain 2"/>
    <property type="match status" value="2"/>
</dbReference>
<feature type="domain" description="CMP/dCMP-type deaminase" evidence="3">
    <location>
        <begin position="48"/>
        <end position="178"/>
    </location>
</feature>
<evidence type="ECO:0000256" key="2">
    <source>
        <dbReference type="ARBA" id="ARBA00011738"/>
    </source>
</evidence>
<evidence type="ECO:0000313" key="4">
    <source>
        <dbReference type="EMBL" id="MFC5770234.1"/>
    </source>
</evidence>
<dbReference type="PANTHER" id="PTHR11644">
    <property type="entry name" value="CYTIDINE DEAMINASE"/>
    <property type="match status" value="1"/>
</dbReference>
<comment type="subunit">
    <text evidence="2">Homodimer.</text>
</comment>
<dbReference type="InterPro" id="IPR013171">
    <property type="entry name" value="Cyd/dCyd_deaminase_Zn-bd"/>
</dbReference>
<dbReference type="Proteomes" id="UP001595974">
    <property type="component" value="Unassembled WGS sequence"/>
</dbReference>
<dbReference type="GO" id="GO:0004126">
    <property type="term" value="F:cytidine deaminase activity"/>
    <property type="evidence" value="ECO:0007669"/>
    <property type="project" value="UniProtKB-EC"/>
</dbReference>
<protein>
    <submittedName>
        <fullName evidence="4">Cytidine deaminase</fullName>
        <ecNumber evidence="4">3.5.4.5</ecNumber>
    </submittedName>
</protein>
<keyword evidence="5" id="KW-1185">Reference proteome</keyword>
<comment type="caution">
    <text evidence="4">The sequence shown here is derived from an EMBL/GenBank/DDBJ whole genome shotgun (WGS) entry which is preliminary data.</text>
</comment>
<comment type="similarity">
    <text evidence="1">Belongs to the cytidine and deoxycytidylate deaminase family.</text>
</comment>
<dbReference type="PIRSF" id="PIRSF006334">
    <property type="entry name" value="Cdd_plus_pseudo"/>
    <property type="match status" value="1"/>
</dbReference>
<dbReference type="Pfam" id="PF08211">
    <property type="entry name" value="dCMP_cyt_deam_2"/>
    <property type="match status" value="1"/>
</dbReference>
<proteinExistence type="inferred from homology"/>
<dbReference type="InterPro" id="IPR002125">
    <property type="entry name" value="CMP_dCMP_dom"/>
</dbReference>
<dbReference type="InterPro" id="IPR016193">
    <property type="entry name" value="Cytidine_deaminase-like"/>
</dbReference>